<proteinExistence type="predicted"/>
<protein>
    <submittedName>
        <fullName evidence="2">Uncharacterized protein</fullName>
    </submittedName>
</protein>
<dbReference type="EMBL" id="BKCJ011845091">
    <property type="protein sequence ID" value="GFD57795.1"/>
    <property type="molecule type" value="Genomic_DNA"/>
</dbReference>
<dbReference type="AlphaFoldDB" id="A0A699XD36"/>
<accession>A0A699XD36</accession>
<organism evidence="2">
    <name type="scientific">Tanacetum cinerariifolium</name>
    <name type="common">Dalmatian daisy</name>
    <name type="synonym">Chrysanthemum cinerariifolium</name>
    <dbReference type="NCBI Taxonomy" id="118510"/>
    <lineage>
        <taxon>Eukaryota</taxon>
        <taxon>Viridiplantae</taxon>
        <taxon>Streptophyta</taxon>
        <taxon>Embryophyta</taxon>
        <taxon>Tracheophyta</taxon>
        <taxon>Spermatophyta</taxon>
        <taxon>Magnoliopsida</taxon>
        <taxon>eudicotyledons</taxon>
        <taxon>Gunneridae</taxon>
        <taxon>Pentapetalae</taxon>
        <taxon>asterids</taxon>
        <taxon>campanulids</taxon>
        <taxon>Asterales</taxon>
        <taxon>Asteraceae</taxon>
        <taxon>Asteroideae</taxon>
        <taxon>Anthemideae</taxon>
        <taxon>Anthemidinae</taxon>
        <taxon>Tanacetum</taxon>
    </lineage>
</organism>
<comment type="caution">
    <text evidence="2">The sequence shown here is derived from an EMBL/GenBank/DDBJ whole genome shotgun (WGS) entry which is preliminary data.</text>
</comment>
<name>A0A699XD36_TANCI</name>
<feature type="signal peptide" evidence="1">
    <location>
        <begin position="1"/>
        <end position="17"/>
    </location>
</feature>
<sequence length="74" mass="7674">MVLVGILAAVAWARGSAVAGSSSNNGSPCNFLADKVFFMKKEWGWGKTAAGGATYNTNTKSVKGFSHLVDSFAS</sequence>
<keyword evidence="1" id="KW-0732">Signal</keyword>
<evidence type="ECO:0000256" key="1">
    <source>
        <dbReference type="SAM" id="SignalP"/>
    </source>
</evidence>
<feature type="chain" id="PRO_5025644804" evidence="1">
    <location>
        <begin position="18"/>
        <end position="74"/>
    </location>
</feature>
<gene>
    <name evidence="2" type="ORF">Tci_929764</name>
</gene>
<reference evidence="2" key="1">
    <citation type="journal article" date="2019" name="Sci. Rep.">
        <title>Draft genome of Tanacetum cinerariifolium, the natural source of mosquito coil.</title>
        <authorList>
            <person name="Yamashiro T."/>
            <person name="Shiraishi A."/>
            <person name="Satake H."/>
            <person name="Nakayama K."/>
        </authorList>
    </citation>
    <scope>NUCLEOTIDE SEQUENCE</scope>
</reference>
<evidence type="ECO:0000313" key="2">
    <source>
        <dbReference type="EMBL" id="GFD57795.1"/>
    </source>
</evidence>